<accession>A0A9X2Q1E9</accession>
<dbReference type="RefSeq" id="WP_259123547.1">
    <property type="nucleotide sequence ID" value="NZ_JANTZO010000005.1"/>
</dbReference>
<organism evidence="2 3">
    <name type="scientific">Salinibacter ruber</name>
    <dbReference type="NCBI Taxonomy" id="146919"/>
    <lineage>
        <taxon>Bacteria</taxon>
        <taxon>Pseudomonadati</taxon>
        <taxon>Rhodothermota</taxon>
        <taxon>Rhodothermia</taxon>
        <taxon>Rhodothermales</taxon>
        <taxon>Salinibacteraceae</taxon>
        <taxon>Salinibacter</taxon>
    </lineage>
</organism>
<reference evidence="2" key="1">
    <citation type="submission" date="2022-08" db="EMBL/GenBank/DDBJ databases">
        <title>Genomic Encyclopedia of Type Strains, Phase V (KMG-V): Genome sequencing to study the core and pangenomes of soil and plant-associated prokaryotes.</title>
        <authorList>
            <person name="Whitman W."/>
        </authorList>
    </citation>
    <scope>NUCLEOTIDE SEQUENCE</scope>
    <source>
        <strain evidence="2">SP3049</strain>
    </source>
</reference>
<sequence length="52" mass="5841">MHPPRHAPVLPDPIDPIPIPDTPREAELLAILLDMGLYPKLPPDGNRRPEEE</sequence>
<feature type="region of interest" description="Disordered" evidence="1">
    <location>
        <begin position="1"/>
        <end position="21"/>
    </location>
</feature>
<comment type="caution">
    <text evidence="2">The sequence shown here is derived from an EMBL/GenBank/DDBJ whole genome shotgun (WGS) entry which is preliminary data.</text>
</comment>
<evidence type="ECO:0000313" key="2">
    <source>
        <dbReference type="EMBL" id="MCS3709742.1"/>
    </source>
</evidence>
<evidence type="ECO:0000256" key="1">
    <source>
        <dbReference type="SAM" id="MobiDB-lite"/>
    </source>
</evidence>
<dbReference type="Proteomes" id="UP001155057">
    <property type="component" value="Unassembled WGS sequence"/>
</dbReference>
<gene>
    <name evidence="2" type="ORF">GGP61_001346</name>
</gene>
<protein>
    <submittedName>
        <fullName evidence="2">Uncharacterized protein</fullName>
    </submittedName>
</protein>
<dbReference type="AlphaFoldDB" id="A0A9X2Q1E9"/>
<feature type="compositionally biased region" description="Pro residues" evidence="1">
    <location>
        <begin position="10"/>
        <end position="21"/>
    </location>
</feature>
<dbReference type="EMBL" id="JANUAE010000004">
    <property type="protein sequence ID" value="MCS3709742.1"/>
    <property type="molecule type" value="Genomic_DNA"/>
</dbReference>
<evidence type="ECO:0000313" key="3">
    <source>
        <dbReference type="Proteomes" id="UP001155057"/>
    </source>
</evidence>
<proteinExistence type="predicted"/>
<name>A0A9X2Q1E9_9BACT</name>